<dbReference type="InterPro" id="IPR037923">
    <property type="entry name" value="HTH-like"/>
</dbReference>
<dbReference type="Pfam" id="PF12833">
    <property type="entry name" value="HTH_18"/>
    <property type="match status" value="1"/>
</dbReference>
<dbReference type="PROSITE" id="PS01124">
    <property type="entry name" value="HTH_ARAC_FAMILY_2"/>
    <property type="match status" value="1"/>
</dbReference>
<feature type="domain" description="HTH araC/xylS-type" evidence="5">
    <location>
        <begin position="194"/>
        <end position="292"/>
    </location>
</feature>
<dbReference type="SUPFAM" id="SSF51215">
    <property type="entry name" value="Regulatory protein AraC"/>
    <property type="match status" value="1"/>
</dbReference>
<dbReference type="CDD" id="cd06986">
    <property type="entry name" value="cupin_MmsR-like_N"/>
    <property type="match status" value="1"/>
</dbReference>
<dbReference type="PROSITE" id="PS00041">
    <property type="entry name" value="HTH_ARAC_FAMILY_1"/>
    <property type="match status" value="1"/>
</dbReference>
<dbReference type="InterPro" id="IPR018062">
    <property type="entry name" value="HTH_AraC-typ_CS"/>
</dbReference>
<keyword evidence="4" id="KW-0804">Transcription</keyword>
<evidence type="ECO:0000259" key="5">
    <source>
        <dbReference type="PROSITE" id="PS01124"/>
    </source>
</evidence>
<dbReference type="PRINTS" id="PR00032">
    <property type="entry name" value="HTHARAC"/>
</dbReference>
<gene>
    <name evidence="6" type="ORF">R2Q92_03215</name>
</gene>
<evidence type="ECO:0000256" key="4">
    <source>
        <dbReference type="ARBA" id="ARBA00023163"/>
    </source>
</evidence>
<proteinExistence type="predicted"/>
<dbReference type="EMBL" id="JAWJYN010000001">
    <property type="protein sequence ID" value="MDZ8160830.1"/>
    <property type="molecule type" value="Genomic_DNA"/>
</dbReference>
<keyword evidence="7" id="KW-1185">Reference proteome</keyword>
<evidence type="ECO:0000256" key="1">
    <source>
        <dbReference type="ARBA" id="ARBA00023015"/>
    </source>
</evidence>
<reference evidence="6 7" key="1">
    <citation type="submission" date="2023-10" db="EMBL/GenBank/DDBJ databases">
        <title>Microbacterium xanthum sp. nov., isolated from seaweed.</title>
        <authorList>
            <person name="Lee S.D."/>
        </authorList>
    </citation>
    <scope>NUCLEOTIDE SEQUENCE [LARGE SCALE GENOMIC DNA]</scope>
    <source>
        <strain evidence="6 7">KCTC 19124</strain>
    </source>
</reference>
<evidence type="ECO:0000256" key="3">
    <source>
        <dbReference type="ARBA" id="ARBA00023159"/>
    </source>
</evidence>
<dbReference type="PANTHER" id="PTHR46796">
    <property type="entry name" value="HTH-TYPE TRANSCRIPTIONAL ACTIVATOR RHAS-RELATED"/>
    <property type="match status" value="1"/>
</dbReference>
<evidence type="ECO:0000313" key="6">
    <source>
        <dbReference type="EMBL" id="MDZ8160830.1"/>
    </source>
</evidence>
<dbReference type="InterPro" id="IPR020449">
    <property type="entry name" value="Tscrpt_reg_AraC-type_HTH"/>
</dbReference>
<accession>A0ABU5N459</accession>
<sequence>MDDSTVGTPHYRVDGFANQRLYVVPRPLVETALTQPVTRRLVVTDAGYYPAATGHRMHRDRGIVETVVLLCVEGRGSVQVDGSGITLVPGAAIVIPAGMAHRYFASETSPWTIWWMHVRGPEVSELITPLVSPTPHLVHLHSLDRIVSLFDEVVSTLSKRPTPVQLLAASGAAAHLLTRFAVDAALPAEGTPLERAMRHLEARVDARVSVAELAAVVQVSPSHLSALFRQATGNGPAAFHASLKMTRARLLLDTTRMTIAEVATAVGYADPLYFSRQFSRVHGVSPRAYRAQHKA</sequence>
<keyword evidence="1" id="KW-0805">Transcription regulation</keyword>
<protein>
    <submittedName>
        <fullName evidence="6">AraC family transcriptional regulator</fullName>
    </submittedName>
</protein>
<dbReference type="InterPro" id="IPR018060">
    <property type="entry name" value="HTH_AraC"/>
</dbReference>
<dbReference type="InterPro" id="IPR003313">
    <property type="entry name" value="AraC-bd"/>
</dbReference>
<name>A0ABU5N459_9MICO</name>
<dbReference type="RefSeq" id="WP_194423508.1">
    <property type="nucleotide sequence ID" value="NZ_BAAAPT010000001.1"/>
</dbReference>
<comment type="caution">
    <text evidence="6">The sequence shown here is derived from an EMBL/GenBank/DDBJ whole genome shotgun (WGS) entry which is preliminary data.</text>
</comment>
<dbReference type="InterPro" id="IPR009057">
    <property type="entry name" value="Homeodomain-like_sf"/>
</dbReference>
<dbReference type="Gene3D" id="1.10.10.60">
    <property type="entry name" value="Homeodomain-like"/>
    <property type="match status" value="2"/>
</dbReference>
<dbReference type="Gene3D" id="2.60.120.280">
    <property type="entry name" value="Regulatory protein AraC"/>
    <property type="match status" value="1"/>
</dbReference>
<keyword evidence="2" id="KW-0238">DNA-binding</keyword>
<dbReference type="Proteomes" id="UP001291912">
    <property type="component" value="Unassembled WGS sequence"/>
</dbReference>
<dbReference type="SUPFAM" id="SSF46689">
    <property type="entry name" value="Homeodomain-like"/>
    <property type="match status" value="2"/>
</dbReference>
<keyword evidence="3" id="KW-0010">Activator</keyword>
<organism evidence="6 7">
    <name type="scientific">Microbacterium aquimaris</name>
    <dbReference type="NCBI Taxonomy" id="459816"/>
    <lineage>
        <taxon>Bacteria</taxon>
        <taxon>Bacillati</taxon>
        <taxon>Actinomycetota</taxon>
        <taxon>Actinomycetes</taxon>
        <taxon>Micrococcales</taxon>
        <taxon>Microbacteriaceae</taxon>
        <taxon>Microbacterium</taxon>
    </lineage>
</organism>
<dbReference type="Pfam" id="PF02311">
    <property type="entry name" value="AraC_binding"/>
    <property type="match status" value="1"/>
</dbReference>
<evidence type="ECO:0000313" key="7">
    <source>
        <dbReference type="Proteomes" id="UP001291912"/>
    </source>
</evidence>
<evidence type="ECO:0000256" key="2">
    <source>
        <dbReference type="ARBA" id="ARBA00023125"/>
    </source>
</evidence>
<dbReference type="InterPro" id="IPR050204">
    <property type="entry name" value="AraC_XylS_family_regulators"/>
</dbReference>
<dbReference type="SMART" id="SM00342">
    <property type="entry name" value="HTH_ARAC"/>
    <property type="match status" value="1"/>
</dbReference>